<dbReference type="Proteomes" id="UP001142400">
    <property type="component" value="Unassembled WGS sequence"/>
</dbReference>
<gene>
    <name evidence="3" type="ORF">NQU54_37220</name>
</gene>
<accession>A0A9X2M490</accession>
<name>A0A9X2M490_STRMQ</name>
<feature type="chain" id="PRO_5040910012" evidence="2">
    <location>
        <begin position="33"/>
        <end position="139"/>
    </location>
</feature>
<dbReference type="EMBL" id="JANIIC010000058">
    <property type="protein sequence ID" value="MCQ8834550.1"/>
    <property type="molecule type" value="Genomic_DNA"/>
</dbReference>
<proteinExistence type="predicted"/>
<organism evidence="3 4">
    <name type="scientific">Streptomyces malaysiensis subsp. samsunensis</name>
    <dbReference type="NCBI Taxonomy" id="459658"/>
    <lineage>
        <taxon>Bacteria</taxon>
        <taxon>Bacillati</taxon>
        <taxon>Actinomycetota</taxon>
        <taxon>Actinomycetes</taxon>
        <taxon>Kitasatosporales</taxon>
        <taxon>Streptomycetaceae</taxon>
        <taxon>Streptomyces</taxon>
        <taxon>Streptomyces violaceusniger group</taxon>
    </lineage>
</organism>
<reference evidence="3" key="1">
    <citation type="submission" date="2022-06" db="EMBL/GenBank/DDBJ databases">
        <title>WGS of actinobacteria.</title>
        <authorList>
            <person name="Thawai C."/>
        </authorList>
    </citation>
    <scope>NUCLEOTIDE SEQUENCE</scope>
    <source>
        <strain evidence="3">DSM 42010</strain>
    </source>
</reference>
<comment type="caution">
    <text evidence="3">The sequence shown here is derived from an EMBL/GenBank/DDBJ whole genome shotgun (WGS) entry which is preliminary data.</text>
</comment>
<evidence type="ECO:0000256" key="1">
    <source>
        <dbReference type="SAM" id="MobiDB-lite"/>
    </source>
</evidence>
<feature type="region of interest" description="Disordered" evidence="1">
    <location>
        <begin position="117"/>
        <end position="139"/>
    </location>
</feature>
<dbReference type="RefSeq" id="WP_257634862.1">
    <property type="nucleotide sequence ID" value="NZ_JANIIC010000058.1"/>
</dbReference>
<keyword evidence="4" id="KW-1185">Reference proteome</keyword>
<feature type="compositionally biased region" description="Polar residues" evidence="1">
    <location>
        <begin position="130"/>
        <end position="139"/>
    </location>
</feature>
<keyword evidence="2" id="KW-0732">Signal</keyword>
<evidence type="ECO:0000256" key="2">
    <source>
        <dbReference type="SAM" id="SignalP"/>
    </source>
</evidence>
<dbReference type="AlphaFoldDB" id="A0A9X2M490"/>
<evidence type="ECO:0000313" key="4">
    <source>
        <dbReference type="Proteomes" id="UP001142400"/>
    </source>
</evidence>
<feature type="signal peptide" evidence="2">
    <location>
        <begin position="1"/>
        <end position="32"/>
    </location>
</feature>
<evidence type="ECO:0000313" key="3">
    <source>
        <dbReference type="EMBL" id="MCQ8834550.1"/>
    </source>
</evidence>
<protein>
    <submittedName>
        <fullName evidence="3">Uncharacterized protein</fullName>
    </submittedName>
</protein>
<sequence length="139" mass="14006">MKLRPTVRSSGAVAALAALLLGGLAAAPAATAQPPADAAGEGLSVWTAQVTKEQIPLLLRAGADGTELGRQVPEKGSGPVGLYLTAEQAAELRGKGVRITEKKVSAQTHNRLKAAGDGVFRPYSGEGGLKQQQAGGVVG</sequence>